<sequence>MHVSAEKAFWLLLSNPKSEQLDVIQTPVEIEVPKELPKISLVKTSFQKLKNHLASFDKVVKVRTTPNAITEGSWGFKYTKKVFLEEVIPFLNSLRSSFKYFDNGLHSELNEKELSLDNGQLLDHIICQDVMNIVMHADSVSVNDNLSRQHTDNKCLVNDNLEIEKLEQENDHLFELLLSKHIVHICVNSLASCNECCEMQQSFIQGKNVVENDVQQNNPNVIALGIKSSTGASRSQPLGNTKKNRISQTTSSNHKNKVEDQPRSVKSNSNKKNRVIEPVCNANVKYTTLNAYSELIYVKCNQCMFDANHDVCFLEFVNDVNVRQTFTIDRNMWSLTRITSTKVVPLKKTTSKLAITQNLKVKVYSRRPKVTKSVGSSSKSKIVESNISNNSKPNQSWGSNAFDVPSSSLIDFRFENDQHKDNGLWRLSDRKCYDFLDDKLIEKEVKQMEAVDQAIQTILMGLLEDIYAAFDSYEIALEIWFTSIDGESIKSYYHHFSKLMNDFKRNKHFLEKIASNLKFLNNLQQE</sequence>
<accession>A0ABQ5IZT4</accession>
<reference evidence="2" key="2">
    <citation type="submission" date="2022-01" db="EMBL/GenBank/DDBJ databases">
        <authorList>
            <person name="Yamashiro T."/>
            <person name="Shiraishi A."/>
            <person name="Satake H."/>
            <person name="Nakayama K."/>
        </authorList>
    </citation>
    <scope>NUCLEOTIDE SEQUENCE</scope>
</reference>
<gene>
    <name evidence="2" type="ORF">Tco_1122160</name>
</gene>
<comment type="caution">
    <text evidence="2">The sequence shown here is derived from an EMBL/GenBank/DDBJ whole genome shotgun (WGS) entry which is preliminary data.</text>
</comment>
<protein>
    <submittedName>
        <fullName evidence="2">Uncharacterized protein</fullName>
    </submittedName>
</protein>
<evidence type="ECO:0000313" key="3">
    <source>
        <dbReference type="Proteomes" id="UP001151760"/>
    </source>
</evidence>
<feature type="region of interest" description="Disordered" evidence="1">
    <location>
        <begin position="231"/>
        <end position="270"/>
    </location>
</feature>
<feature type="compositionally biased region" description="Polar residues" evidence="1">
    <location>
        <begin position="231"/>
        <end position="253"/>
    </location>
</feature>
<keyword evidence="3" id="KW-1185">Reference proteome</keyword>
<dbReference type="EMBL" id="BQNB010021372">
    <property type="protein sequence ID" value="GJU05730.1"/>
    <property type="molecule type" value="Genomic_DNA"/>
</dbReference>
<name>A0ABQ5IZT4_9ASTR</name>
<reference evidence="2" key="1">
    <citation type="journal article" date="2022" name="Int. J. Mol. Sci.">
        <title>Draft Genome of Tanacetum Coccineum: Genomic Comparison of Closely Related Tanacetum-Family Plants.</title>
        <authorList>
            <person name="Yamashiro T."/>
            <person name="Shiraishi A."/>
            <person name="Nakayama K."/>
            <person name="Satake H."/>
        </authorList>
    </citation>
    <scope>NUCLEOTIDE SEQUENCE</scope>
</reference>
<organism evidence="2 3">
    <name type="scientific">Tanacetum coccineum</name>
    <dbReference type="NCBI Taxonomy" id="301880"/>
    <lineage>
        <taxon>Eukaryota</taxon>
        <taxon>Viridiplantae</taxon>
        <taxon>Streptophyta</taxon>
        <taxon>Embryophyta</taxon>
        <taxon>Tracheophyta</taxon>
        <taxon>Spermatophyta</taxon>
        <taxon>Magnoliopsida</taxon>
        <taxon>eudicotyledons</taxon>
        <taxon>Gunneridae</taxon>
        <taxon>Pentapetalae</taxon>
        <taxon>asterids</taxon>
        <taxon>campanulids</taxon>
        <taxon>Asterales</taxon>
        <taxon>Asteraceae</taxon>
        <taxon>Asteroideae</taxon>
        <taxon>Anthemideae</taxon>
        <taxon>Anthemidinae</taxon>
        <taxon>Tanacetum</taxon>
    </lineage>
</organism>
<dbReference type="Proteomes" id="UP001151760">
    <property type="component" value="Unassembled WGS sequence"/>
</dbReference>
<evidence type="ECO:0000313" key="2">
    <source>
        <dbReference type="EMBL" id="GJU05730.1"/>
    </source>
</evidence>
<proteinExistence type="predicted"/>
<evidence type="ECO:0000256" key="1">
    <source>
        <dbReference type="SAM" id="MobiDB-lite"/>
    </source>
</evidence>